<proteinExistence type="predicted"/>
<keyword evidence="2" id="KW-1185">Reference proteome</keyword>
<evidence type="ECO:0000313" key="2">
    <source>
        <dbReference type="Proteomes" id="UP000799538"/>
    </source>
</evidence>
<sequence length="64" mass="7147">MKLLHIRRDRITRQVHKLPSVASAMYGSDDEWSKIYPAVPSVSSGQASNLWAIGYQICSGTRNV</sequence>
<dbReference type="Proteomes" id="UP000799538">
    <property type="component" value="Unassembled WGS sequence"/>
</dbReference>
<dbReference type="EMBL" id="ML992501">
    <property type="protein sequence ID" value="KAF2228113.1"/>
    <property type="molecule type" value="Genomic_DNA"/>
</dbReference>
<evidence type="ECO:0000313" key="1">
    <source>
        <dbReference type="EMBL" id="KAF2228113.1"/>
    </source>
</evidence>
<dbReference type="OrthoDB" id="10440246at2759"/>
<gene>
    <name evidence="1" type="ORF">BDZ85DRAFT_12072</name>
</gene>
<dbReference type="AlphaFoldDB" id="A0A6A6GRZ1"/>
<organism evidence="1 2">
    <name type="scientific">Elsinoe ampelina</name>
    <dbReference type="NCBI Taxonomy" id="302913"/>
    <lineage>
        <taxon>Eukaryota</taxon>
        <taxon>Fungi</taxon>
        <taxon>Dikarya</taxon>
        <taxon>Ascomycota</taxon>
        <taxon>Pezizomycotina</taxon>
        <taxon>Dothideomycetes</taxon>
        <taxon>Dothideomycetidae</taxon>
        <taxon>Myriangiales</taxon>
        <taxon>Elsinoaceae</taxon>
        <taxon>Elsinoe</taxon>
    </lineage>
</organism>
<protein>
    <submittedName>
        <fullName evidence="1">Uncharacterized protein</fullName>
    </submittedName>
</protein>
<name>A0A6A6GRZ1_9PEZI</name>
<reference evidence="2" key="1">
    <citation type="journal article" date="2020" name="Stud. Mycol.">
        <title>101 Dothideomycetes genomes: A test case for predicting lifestyles and emergence of pathogens.</title>
        <authorList>
            <person name="Haridas S."/>
            <person name="Albert R."/>
            <person name="Binder M."/>
            <person name="Bloem J."/>
            <person name="LaButti K."/>
            <person name="Salamov A."/>
            <person name="Andreopoulos B."/>
            <person name="Baker S."/>
            <person name="Barry K."/>
            <person name="Bills G."/>
            <person name="Bluhm B."/>
            <person name="Cannon C."/>
            <person name="Castanera R."/>
            <person name="Culley D."/>
            <person name="Daum C."/>
            <person name="Ezra D."/>
            <person name="Gonzalez J."/>
            <person name="Henrissat B."/>
            <person name="Kuo A."/>
            <person name="Liang C."/>
            <person name="Lipzen A."/>
            <person name="Lutzoni F."/>
            <person name="Magnuson J."/>
            <person name="Mondo S."/>
            <person name="Nolan M."/>
            <person name="Ohm R."/>
            <person name="Pangilinan J."/>
            <person name="Park H.-J."/>
            <person name="Ramirez L."/>
            <person name="Alfaro M."/>
            <person name="Sun H."/>
            <person name="Tritt A."/>
            <person name="Yoshinaga Y."/>
            <person name="Zwiers L.-H."/>
            <person name="Turgeon B."/>
            <person name="Goodwin S."/>
            <person name="Spatafora J."/>
            <person name="Crous P."/>
            <person name="Grigoriev I."/>
        </authorList>
    </citation>
    <scope>NUCLEOTIDE SEQUENCE [LARGE SCALE GENOMIC DNA]</scope>
    <source>
        <strain evidence="2">CECT 20119</strain>
    </source>
</reference>
<accession>A0A6A6GRZ1</accession>